<dbReference type="InterPro" id="IPR052397">
    <property type="entry name" value="NADPH-QR_MdaB"/>
</dbReference>
<feature type="domain" description="Flavodoxin-like fold" evidence="5">
    <location>
        <begin position="2"/>
        <end position="188"/>
    </location>
</feature>
<comment type="similarity">
    <text evidence="4">Belongs to the oxidoreductase MdaB family.</text>
</comment>
<comment type="caution">
    <text evidence="6">The sequence shown here is derived from an EMBL/GenBank/DDBJ whole genome shotgun (WGS) entry which is preliminary data.</text>
</comment>
<evidence type="ECO:0000313" key="6">
    <source>
        <dbReference type="EMBL" id="MEM0514679.1"/>
    </source>
</evidence>
<sequence length="193" mass="22097">MKNVLIINAHQYYPFSEGKLNAALVDKAITQLEGKGYQTRVVTMEQEFDVEKELENHQWADFILLQTPINWMGVPWSFKKYMDEIYTAGMGGALCNGDGRHESNPKANYGRGGTLSDTKYMMSLTFNAPAESFDNTSEFFDGKSIDDLLFPMHMNFKFFGMTPMPTFACFDVMKNADVESDFTRFENHLNSHF</sequence>
<name>A0ABU9MTP5_9GAMM</name>
<dbReference type="InterPro" id="IPR029039">
    <property type="entry name" value="Flavoprotein-like_sf"/>
</dbReference>
<evidence type="ECO:0000259" key="5">
    <source>
        <dbReference type="Pfam" id="PF02525"/>
    </source>
</evidence>
<evidence type="ECO:0000256" key="1">
    <source>
        <dbReference type="ARBA" id="ARBA00001974"/>
    </source>
</evidence>
<dbReference type="Proteomes" id="UP001447008">
    <property type="component" value="Unassembled WGS sequence"/>
</dbReference>
<dbReference type="EMBL" id="JBCGCU010000003">
    <property type="protein sequence ID" value="MEM0514679.1"/>
    <property type="molecule type" value="Genomic_DNA"/>
</dbReference>
<dbReference type="PANTHER" id="PTHR46305:SF3">
    <property type="entry name" value="NADPH:QUINONE OXIDOREDUCTASE MDAB"/>
    <property type="match status" value="1"/>
</dbReference>
<reference evidence="6 7" key="1">
    <citation type="submission" date="2024-03" db="EMBL/GenBank/DDBJ databases">
        <title>Pseudoalteromonas qingdaonensis sp. nov., isolated from the intestines of marine benthic organisms.</title>
        <authorList>
            <person name="Lin X."/>
            <person name="Fang S."/>
            <person name="Hu X."/>
        </authorList>
    </citation>
    <scope>NUCLEOTIDE SEQUENCE [LARGE SCALE GENOMIC DNA]</scope>
    <source>
        <strain evidence="6 7">YIC-827</strain>
    </source>
</reference>
<gene>
    <name evidence="6" type="ORF">WCN91_04385</name>
</gene>
<dbReference type="PANTHER" id="PTHR46305">
    <property type="match status" value="1"/>
</dbReference>
<accession>A0ABU9MTP5</accession>
<proteinExistence type="inferred from homology"/>
<protein>
    <submittedName>
        <fullName evidence="6">NAD(P)H-dependent oxidoreductase</fullName>
    </submittedName>
</protein>
<dbReference type="Gene3D" id="3.40.50.360">
    <property type="match status" value="1"/>
</dbReference>
<evidence type="ECO:0000256" key="4">
    <source>
        <dbReference type="ARBA" id="ARBA00037981"/>
    </source>
</evidence>
<evidence type="ECO:0000256" key="3">
    <source>
        <dbReference type="ARBA" id="ARBA00022827"/>
    </source>
</evidence>
<evidence type="ECO:0000256" key="2">
    <source>
        <dbReference type="ARBA" id="ARBA00022630"/>
    </source>
</evidence>
<keyword evidence="7" id="KW-1185">Reference proteome</keyword>
<comment type="cofactor">
    <cofactor evidence="1">
        <name>FAD</name>
        <dbReference type="ChEBI" id="CHEBI:57692"/>
    </cofactor>
</comment>
<keyword evidence="2" id="KW-0285">Flavoprotein</keyword>
<keyword evidence="3" id="KW-0274">FAD</keyword>
<dbReference type="RefSeq" id="WP_342676670.1">
    <property type="nucleotide sequence ID" value="NZ_JBCGCU010000003.1"/>
</dbReference>
<organism evidence="6 7">
    <name type="scientific">Pseudoalteromonas qingdaonensis</name>
    <dbReference type="NCBI Taxonomy" id="3131913"/>
    <lineage>
        <taxon>Bacteria</taxon>
        <taxon>Pseudomonadati</taxon>
        <taxon>Pseudomonadota</taxon>
        <taxon>Gammaproteobacteria</taxon>
        <taxon>Alteromonadales</taxon>
        <taxon>Pseudoalteromonadaceae</taxon>
        <taxon>Pseudoalteromonas</taxon>
    </lineage>
</organism>
<dbReference type="SUPFAM" id="SSF52218">
    <property type="entry name" value="Flavoproteins"/>
    <property type="match status" value="1"/>
</dbReference>
<dbReference type="InterPro" id="IPR003680">
    <property type="entry name" value="Flavodoxin_fold"/>
</dbReference>
<dbReference type="Pfam" id="PF02525">
    <property type="entry name" value="Flavodoxin_2"/>
    <property type="match status" value="1"/>
</dbReference>
<evidence type="ECO:0000313" key="7">
    <source>
        <dbReference type="Proteomes" id="UP001447008"/>
    </source>
</evidence>